<evidence type="ECO:0000313" key="1">
    <source>
        <dbReference type="EMBL" id="KAA3461909.1"/>
    </source>
</evidence>
<keyword evidence="1" id="KW-0378">Hydrolase</keyword>
<evidence type="ECO:0000313" key="2">
    <source>
        <dbReference type="Proteomes" id="UP000325315"/>
    </source>
</evidence>
<organism evidence="1 2">
    <name type="scientific">Gossypium australe</name>
    <dbReference type="NCBI Taxonomy" id="47621"/>
    <lineage>
        <taxon>Eukaryota</taxon>
        <taxon>Viridiplantae</taxon>
        <taxon>Streptophyta</taxon>
        <taxon>Embryophyta</taxon>
        <taxon>Tracheophyta</taxon>
        <taxon>Spermatophyta</taxon>
        <taxon>Magnoliopsida</taxon>
        <taxon>eudicotyledons</taxon>
        <taxon>Gunneridae</taxon>
        <taxon>Pentapetalae</taxon>
        <taxon>rosids</taxon>
        <taxon>malvids</taxon>
        <taxon>Malvales</taxon>
        <taxon>Malvaceae</taxon>
        <taxon>Malvoideae</taxon>
        <taxon>Gossypium</taxon>
    </lineage>
</organism>
<reference evidence="2" key="1">
    <citation type="journal article" date="2019" name="Plant Biotechnol. J.">
        <title>Genome sequencing of the Australian wild diploid species Gossypium australe highlights disease resistance and delayed gland morphogenesis.</title>
        <authorList>
            <person name="Cai Y."/>
            <person name="Cai X."/>
            <person name="Wang Q."/>
            <person name="Wang P."/>
            <person name="Zhang Y."/>
            <person name="Cai C."/>
            <person name="Xu Y."/>
            <person name="Wang K."/>
            <person name="Zhou Z."/>
            <person name="Wang C."/>
            <person name="Geng S."/>
            <person name="Li B."/>
            <person name="Dong Q."/>
            <person name="Hou Y."/>
            <person name="Wang H."/>
            <person name="Ai P."/>
            <person name="Liu Z."/>
            <person name="Yi F."/>
            <person name="Sun M."/>
            <person name="An G."/>
            <person name="Cheng J."/>
            <person name="Zhang Y."/>
            <person name="Shi Q."/>
            <person name="Xie Y."/>
            <person name="Shi X."/>
            <person name="Chang Y."/>
            <person name="Huang F."/>
            <person name="Chen Y."/>
            <person name="Hong S."/>
            <person name="Mi L."/>
            <person name="Sun Q."/>
            <person name="Zhang L."/>
            <person name="Zhou B."/>
            <person name="Peng R."/>
            <person name="Zhang X."/>
            <person name="Liu F."/>
        </authorList>
    </citation>
    <scope>NUCLEOTIDE SEQUENCE [LARGE SCALE GENOMIC DNA]</scope>
    <source>
        <strain evidence="2">cv. PA1801</strain>
    </source>
</reference>
<sequence length="62" mass="6835">MASTNAQGRPKTIDSHLHIWVSPQEAADKYPYFPGQELTLPGHLDFLLQCIEEASVEGALIV</sequence>
<dbReference type="AlphaFoldDB" id="A0A5B6UVW9"/>
<proteinExistence type="predicted"/>
<dbReference type="OrthoDB" id="2135488at2759"/>
<dbReference type="EMBL" id="SMMG02000009">
    <property type="protein sequence ID" value="KAA3461909.1"/>
    <property type="molecule type" value="Genomic_DNA"/>
</dbReference>
<dbReference type="Gene3D" id="3.20.20.140">
    <property type="entry name" value="Metal-dependent hydrolases"/>
    <property type="match status" value="1"/>
</dbReference>
<accession>A0A5B6UVW9</accession>
<keyword evidence="2" id="KW-1185">Reference proteome</keyword>
<dbReference type="GO" id="GO:0016787">
    <property type="term" value="F:hydrolase activity"/>
    <property type="evidence" value="ECO:0007669"/>
    <property type="project" value="UniProtKB-KW"/>
</dbReference>
<gene>
    <name evidence="1" type="ORF">EPI10_028443</name>
</gene>
<comment type="caution">
    <text evidence="1">The sequence shown here is derived from an EMBL/GenBank/DDBJ whole genome shotgun (WGS) entry which is preliminary data.</text>
</comment>
<dbReference type="Proteomes" id="UP000325315">
    <property type="component" value="Unassembled WGS sequence"/>
</dbReference>
<protein>
    <submittedName>
        <fullName evidence="1">4-sulfomuconolactone hydrolase</fullName>
    </submittedName>
</protein>
<name>A0A5B6UVW9_9ROSI</name>